<dbReference type="InterPro" id="IPR039859">
    <property type="entry name" value="PFA4/ZDH16/20/ERF2-like"/>
</dbReference>
<evidence type="ECO:0000256" key="7">
    <source>
        <dbReference type="ARBA" id="ARBA00023139"/>
    </source>
</evidence>
<comment type="caution">
    <text evidence="15">The sequence shown here is derived from an EMBL/GenBank/DDBJ whole genome shotgun (WGS) entry which is preliminary data.</text>
</comment>
<dbReference type="InterPro" id="IPR033682">
    <property type="entry name" value="PFA4"/>
</dbReference>
<dbReference type="PROSITE" id="PS50216">
    <property type="entry name" value="DHHC"/>
    <property type="match status" value="1"/>
</dbReference>
<feature type="compositionally biased region" description="Basic residues" evidence="13">
    <location>
        <begin position="379"/>
        <end position="388"/>
    </location>
</feature>
<feature type="domain" description="Palmitoyltransferase DHHC" evidence="14">
    <location>
        <begin position="96"/>
        <end position="242"/>
    </location>
</feature>
<feature type="compositionally biased region" description="Acidic residues" evidence="13">
    <location>
        <begin position="401"/>
        <end position="420"/>
    </location>
</feature>
<keyword evidence="9 11" id="KW-0012">Acyltransferase</keyword>
<evidence type="ECO:0000256" key="5">
    <source>
        <dbReference type="ARBA" id="ARBA00022989"/>
    </source>
</evidence>
<evidence type="ECO:0000256" key="4">
    <source>
        <dbReference type="ARBA" id="ARBA00022824"/>
    </source>
</evidence>
<keyword evidence="8 11" id="KW-0449">Lipoprotein</keyword>
<keyword evidence="5 11" id="KW-1133">Transmembrane helix</keyword>
<evidence type="ECO:0000256" key="2">
    <source>
        <dbReference type="ARBA" id="ARBA00022679"/>
    </source>
</evidence>
<keyword evidence="2 11" id="KW-0808">Transferase</keyword>
<feature type="transmembrane region" description="Helical" evidence="11 12">
    <location>
        <begin position="206"/>
        <end position="227"/>
    </location>
</feature>
<sequence>MAAFAASSLAVPAVVILIAVLGYSSQLLYPHLDPHPLEKDQAIKLNVLLACLLISFARACLADPGRVPKGWVPEPVRVHGEDTPVKAKDEDAPTVRPRWCSKCDAPKPPRTHHCKTCQRCIPKMDHHCPWLANCVSHTTYPHFLRTIVYATLALGYNEYLLYVRCAEIWHKRHLPSVRYAFCSRCPASYSSDGQYLGPTAPQLSHLFVLIVVNSLTLFGVGIMTLRFGQMFGQNVTTIESWEIERHETLVNRARYLGGQLEAPDGKRVRIKKQEFPYDIGIFANMAQAMGTVNPLAWLWPLAATPPNETGLNFEVNGFEDLSVTWPPPDPDRMPRPKRTFNPEDAFTHSIPDYDDQQAMVDFKRRQEEDLKRWQNPGLQRRRPFHKRIGNGPAGREGSFDPGDETASEDEGDGNGEESGEEAWRNSEGERLRDFGVDEEAEFYDEDDVPLSELMRRRKAAAAAVAATGS</sequence>
<evidence type="ECO:0000256" key="13">
    <source>
        <dbReference type="SAM" id="MobiDB-lite"/>
    </source>
</evidence>
<keyword evidence="6 11" id="KW-0472">Membrane</keyword>
<evidence type="ECO:0000259" key="14">
    <source>
        <dbReference type="Pfam" id="PF01529"/>
    </source>
</evidence>
<name>A0A0G2EZM9_9PEZI</name>
<evidence type="ECO:0000256" key="11">
    <source>
        <dbReference type="HAMAP-Rule" id="MF_03199"/>
    </source>
</evidence>
<comment type="subcellular location">
    <subcellularLocation>
        <location evidence="11">Endoplasmic reticulum membrane</location>
        <topology evidence="11">Multi-pass membrane protein</topology>
    </subcellularLocation>
    <subcellularLocation>
        <location evidence="1">Membrane</location>
        <topology evidence="1">Multi-pass membrane protein</topology>
    </subcellularLocation>
</comment>
<feature type="active site" description="S-palmitoyl cysteine intermediate" evidence="11">
    <location>
        <position position="128"/>
    </location>
</feature>
<dbReference type="InterPro" id="IPR001594">
    <property type="entry name" value="Palmitoyltrfase_DHHC"/>
</dbReference>
<feature type="region of interest" description="Disordered" evidence="13">
    <location>
        <begin position="371"/>
        <end position="443"/>
    </location>
</feature>
<comment type="domain">
    <text evidence="11 12">The DHHC domain is required for palmitoyltransferase activity.</text>
</comment>
<dbReference type="PANTHER" id="PTHR12246">
    <property type="entry name" value="PALMITOYLTRANSFERASE ZDHHC16"/>
    <property type="match status" value="1"/>
</dbReference>
<evidence type="ECO:0000256" key="8">
    <source>
        <dbReference type="ARBA" id="ARBA00023288"/>
    </source>
</evidence>
<dbReference type="AlphaFoldDB" id="A0A0G2EZM9"/>
<keyword evidence="4 11" id="KW-0256">Endoplasmic reticulum</keyword>
<dbReference type="GO" id="GO:0019706">
    <property type="term" value="F:protein-cysteine S-palmitoyltransferase activity"/>
    <property type="evidence" value="ECO:0007669"/>
    <property type="project" value="UniProtKB-UniRule"/>
</dbReference>
<evidence type="ECO:0000256" key="3">
    <source>
        <dbReference type="ARBA" id="ARBA00022692"/>
    </source>
</evidence>
<reference evidence="15 16" key="1">
    <citation type="submission" date="2015-03" db="EMBL/GenBank/DDBJ databases">
        <authorList>
            <person name="Morales-Cruz A."/>
            <person name="Amrine K.C."/>
            <person name="Cantu D."/>
        </authorList>
    </citation>
    <scope>NUCLEOTIDE SEQUENCE [LARGE SCALE GENOMIC DNA]</scope>
    <source>
        <strain evidence="15">DS831</strain>
    </source>
</reference>
<evidence type="ECO:0000256" key="10">
    <source>
        <dbReference type="ARBA" id="ARBA00048048"/>
    </source>
</evidence>
<dbReference type="EMBL" id="LAQI01000020">
    <property type="protein sequence ID" value="KKY27516.1"/>
    <property type="molecule type" value="Genomic_DNA"/>
</dbReference>
<dbReference type="EC" id="2.3.1.225" evidence="11"/>
<keyword evidence="7 11" id="KW-0564">Palmitate</keyword>
<comment type="caution">
    <text evidence="11 12">Lacks conserved residue(s) required for the propagation of feature annotation.</text>
</comment>
<protein>
    <recommendedName>
        <fullName evidence="11">Palmitoyltransferase PFA4</fullName>
        <ecNumber evidence="11">2.3.1.225</ecNumber>
    </recommendedName>
    <alternativeName>
        <fullName evidence="11">Protein S-acyltransferase</fullName>
        <shortName evidence="11">PAT</shortName>
    </alternativeName>
    <alternativeName>
        <fullName evidence="11">Protein fatty acyltransferase 4</fullName>
    </alternativeName>
</protein>
<comment type="catalytic activity">
    <reaction evidence="10 11 12">
        <text>L-cysteinyl-[protein] + hexadecanoyl-CoA = S-hexadecanoyl-L-cysteinyl-[protein] + CoA</text>
        <dbReference type="Rhea" id="RHEA:36683"/>
        <dbReference type="Rhea" id="RHEA-COMP:10131"/>
        <dbReference type="Rhea" id="RHEA-COMP:11032"/>
        <dbReference type="ChEBI" id="CHEBI:29950"/>
        <dbReference type="ChEBI" id="CHEBI:57287"/>
        <dbReference type="ChEBI" id="CHEBI:57379"/>
        <dbReference type="ChEBI" id="CHEBI:74151"/>
        <dbReference type="EC" id="2.3.1.225"/>
    </reaction>
</comment>
<keyword evidence="3 11" id="KW-0812">Transmembrane</keyword>
<dbReference type="Pfam" id="PF01529">
    <property type="entry name" value="DHHC"/>
    <property type="match status" value="1"/>
</dbReference>
<dbReference type="HAMAP" id="MF_03199">
    <property type="entry name" value="DHHC_PAT_PFA4"/>
    <property type="match status" value="1"/>
</dbReference>
<evidence type="ECO:0000256" key="6">
    <source>
        <dbReference type="ARBA" id="ARBA00023136"/>
    </source>
</evidence>
<evidence type="ECO:0000256" key="9">
    <source>
        <dbReference type="ARBA" id="ARBA00023315"/>
    </source>
</evidence>
<dbReference type="Proteomes" id="UP000034182">
    <property type="component" value="Unassembled WGS sequence"/>
</dbReference>
<proteinExistence type="inferred from homology"/>
<evidence type="ECO:0000256" key="12">
    <source>
        <dbReference type="RuleBase" id="RU079119"/>
    </source>
</evidence>
<accession>A0A0G2EZM9</accession>
<comment type="similarity">
    <text evidence="11">Belongs to the DHHC palmitoyltransferase family. PFA4 subfamily.</text>
</comment>
<comment type="function">
    <text evidence="11">Mediates the reversible addition of palmitate to target proteins, thereby regulating their membrane association and biological function.</text>
</comment>
<feature type="compositionally biased region" description="Basic and acidic residues" evidence="13">
    <location>
        <begin position="421"/>
        <end position="435"/>
    </location>
</feature>
<dbReference type="GO" id="GO:0005789">
    <property type="term" value="C:endoplasmic reticulum membrane"/>
    <property type="evidence" value="ECO:0007669"/>
    <property type="project" value="UniProtKB-SubCell"/>
</dbReference>
<evidence type="ECO:0000313" key="15">
    <source>
        <dbReference type="EMBL" id="KKY27516.1"/>
    </source>
</evidence>
<organism evidence="15 16">
    <name type="scientific">Diplodia seriata</name>
    <dbReference type="NCBI Taxonomy" id="420778"/>
    <lineage>
        <taxon>Eukaryota</taxon>
        <taxon>Fungi</taxon>
        <taxon>Dikarya</taxon>
        <taxon>Ascomycota</taxon>
        <taxon>Pezizomycotina</taxon>
        <taxon>Dothideomycetes</taxon>
        <taxon>Dothideomycetes incertae sedis</taxon>
        <taxon>Botryosphaeriales</taxon>
        <taxon>Botryosphaeriaceae</taxon>
        <taxon>Diplodia</taxon>
    </lineage>
</organism>
<gene>
    <name evidence="11" type="primary">PFA4</name>
    <name evidence="15" type="ORF">UCDDS831_g00722</name>
</gene>
<evidence type="ECO:0000256" key="1">
    <source>
        <dbReference type="ARBA" id="ARBA00004141"/>
    </source>
</evidence>
<evidence type="ECO:0000313" key="16">
    <source>
        <dbReference type="Proteomes" id="UP000034182"/>
    </source>
</evidence>
<reference evidence="15 16" key="2">
    <citation type="submission" date="2015-05" db="EMBL/GenBank/DDBJ databases">
        <title>Distinctive expansion of gene families associated with plant cell wall degradation and secondary metabolism in the genomes of grapevine trunk pathogens.</title>
        <authorList>
            <person name="Lawrence D.P."/>
            <person name="Travadon R."/>
            <person name="Rolshausen P.E."/>
            <person name="Baumgartner K."/>
        </authorList>
    </citation>
    <scope>NUCLEOTIDE SEQUENCE [LARGE SCALE GENOMIC DNA]</scope>
    <source>
        <strain evidence="15">DS831</strain>
    </source>
</reference>